<evidence type="ECO:0000313" key="1">
    <source>
        <dbReference type="EMBL" id="MDD2168993.1"/>
    </source>
</evidence>
<dbReference type="AlphaFoldDB" id="A0A084EZF8"/>
<dbReference type="EMBL" id="JAODIR010000080">
    <property type="protein sequence ID" value="MDD2168993.1"/>
    <property type="molecule type" value="Genomic_DNA"/>
</dbReference>
<organism evidence="1 2">
    <name type="scientific">Glaesserella parasuis</name>
    <name type="common">Haemophilus parasuis</name>
    <dbReference type="NCBI Taxonomy" id="738"/>
    <lineage>
        <taxon>Bacteria</taxon>
        <taxon>Pseudomonadati</taxon>
        <taxon>Pseudomonadota</taxon>
        <taxon>Gammaproteobacteria</taxon>
        <taxon>Pasteurellales</taxon>
        <taxon>Pasteurellaceae</taxon>
        <taxon>Glaesserella</taxon>
    </lineage>
</organism>
<dbReference type="RefSeq" id="WP_042905568.1">
    <property type="nucleotide sequence ID" value="NZ_CP181436.1"/>
</dbReference>
<gene>
    <name evidence="1" type="ORF">N5925_10515</name>
</gene>
<sequence>MIISDEEISGIGNVDEDHTIAIVGCFPFCKVGNFTYPEGDICLKYGKQDNKNLHRGFGLLHLIKGAHTEDEIYKDVKTIDELVVVLKRTIKKHSKIFMEREGNFIVISNGNAKVVLEYRDSETMYSVVTCHNISNTYNVAKHGDSVGKIKKDLTNV</sequence>
<evidence type="ECO:0000313" key="2">
    <source>
        <dbReference type="Proteomes" id="UP001148834"/>
    </source>
</evidence>
<protein>
    <submittedName>
        <fullName evidence="1">Uncharacterized protein</fullName>
    </submittedName>
</protein>
<reference evidence="1" key="1">
    <citation type="submission" date="2022-09" db="EMBL/GenBank/DDBJ databases">
        <title>Molecular characterization of Glaesserella parasuis strains circulating in commercial swine farms using whole-genome sequencing.</title>
        <authorList>
            <person name="Mugabi R."/>
            <person name="Clavijo M."/>
            <person name="Li G."/>
        </authorList>
    </citation>
    <scope>NUCLEOTIDE SEQUENCE</scope>
    <source>
        <strain evidence="1">0435-53</strain>
    </source>
</reference>
<proteinExistence type="predicted"/>
<dbReference type="Proteomes" id="UP001148834">
    <property type="component" value="Unassembled WGS sequence"/>
</dbReference>
<name>A0A084EZF8_GLAPU</name>
<accession>A0A084EZF8</accession>
<comment type="caution">
    <text evidence="1">The sequence shown here is derived from an EMBL/GenBank/DDBJ whole genome shotgun (WGS) entry which is preliminary data.</text>
</comment>